<sequence>MAQSTTSLTSMEGMDGVLMVPPDRGQLLGRAVWKARYVVVGRRATPFGTASNGKECPQNSPGYSHLMQSSRSNSISNKPYKLALSDELHISIFKHREDVEPSQSWPLSSVIDCQIQMVARRKGAPVLPTLVITLTDKERKRRSSRAGGFMSSHKDTAEQSIWFRTPSEEDSDELYDWARYILSKKGTTGGEDNPISPSTTSFSPRVREGPDYFPRPGSGSLNYRVLHHKSSTTTYSTATTATTAAKERPITISSDTPSLRSKRSDVSSPSSNFAMQPSAYAIPGQQYTTVLPTDLPSPVNTTSDFQGLIDSFPTARRSSTMSSLVRGRENSVSSHIQHASIPEMGSPTAMSESILDRAFQLKYIPGSESEVPGEEKLSSLARFDALMRQAENNRKAREATAKRQQQHLEEQLVTRSAFDDDDSSDSDNAQDMDDSDADDNDFAHEAYQGGETPPLISLKAQRALQFISSRPDLKSPTRSPRPSISRNPTSFHANVTPVPTQTPPPMRPHTSNGKARPNVAHRAQSTHIVPSQHGYGFDVARVAEEAKRRPSASAVIPEHYDQTSKRPMSAAPVVGGAATSTRPPRQERASLGLR</sequence>
<dbReference type="EMBL" id="CM047945">
    <property type="protein sequence ID" value="KAI9898319.1"/>
    <property type="molecule type" value="Genomic_DNA"/>
</dbReference>
<proteinExistence type="predicted"/>
<gene>
    <name evidence="1" type="ORF">N3K66_006679</name>
</gene>
<evidence type="ECO:0000313" key="2">
    <source>
        <dbReference type="Proteomes" id="UP001163324"/>
    </source>
</evidence>
<organism evidence="1 2">
    <name type="scientific">Trichothecium roseum</name>
    <dbReference type="NCBI Taxonomy" id="47278"/>
    <lineage>
        <taxon>Eukaryota</taxon>
        <taxon>Fungi</taxon>
        <taxon>Dikarya</taxon>
        <taxon>Ascomycota</taxon>
        <taxon>Pezizomycotina</taxon>
        <taxon>Sordariomycetes</taxon>
        <taxon>Hypocreomycetidae</taxon>
        <taxon>Hypocreales</taxon>
        <taxon>Hypocreales incertae sedis</taxon>
        <taxon>Trichothecium</taxon>
    </lineage>
</organism>
<protein>
    <submittedName>
        <fullName evidence="1">Uncharacterized protein</fullName>
    </submittedName>
</protein>
<keyword evidence="2" id="KW-1185">Reference proteome</keyword>
<name>A0ACC0UW62_9HYPO</name>
<dbReference type="Proteomes" id="UP001163324">
    <property type="component" value="Chromosome 6"/>
</dbReference>
<comment type="caution">
    <text evidence="1">The sequence shown here is derived from an EMBL/GenBank/DDBJ whole genome shotgun (WGS) entry which is preliminary data.</text>
</comment>
<accession>A0ACC0UW62</accession>
<evidence type="ECO:0000313" key="1">
    <source>
        <dbReference type="EMBL" id="KAI9898319.1"/>
    </source>
</evidence>
<reference evidence="1" key="1">
    <citation type="submission" date="2022-10" db="EMBL/GenBank/DDBJ databases">
        <title>Complete Genome of Trichothecium roseum strain YXFP-22015, a Plant Pathogen Isolated from Citrus.</title>
        <authorList>
            <person name="Wang Y."/>
            <person name="Zhu L."/>
        </authorList>
    </citation>
    <scope>NUCLEOTIDE SEQUENCE</scope>
    <source>
        <strain evidence="1">YXFP-22015</strain>
    </source>
</reference>